<dbReference type="AlphaFoldDB" id="A0A6M4YS74"/>
<protein>
    <recommendedName>
        <fullName evidence="7">Thioredoxin</fullName>
    </recommendedName>
</protein>
<keyword evidence="6" id="KW-0676">Redox-active center</keyword>
<dbReference type="SUPFAM" id="SSF52833">
    <property type="entry name" value="Thioredoxin-like"/>
    <property type="match status" value="1"/>
</dbReference>
<accession>A0A6M4YS74</accession>
<sequence length="146" mass="16319">MSLVTTYCSHCFTRNRLPAEKTDSNAKCGRCHQPLFSHSPVACRQTNFDAVIQSDIPVVVDFWASWCGPCLQFAPVFQEIALELEPRIRFVKLDTEQEAAIASRYAIRSIPTLMIFKGGQILAQRSGSLPKSLFKEWLLSTAAAPK</sequence>
<evidence type="ECO:0000313" key="10">
    <source>
        <dbReference type="Proteomes" id="UP000501427"/>
    </source>
</evidence>
<dbReference type="GO" id="GO:0005829">
    <property type="term" value="C:cytosol"/>
    <property type="evidence" value="ECO:0007669"/>
    <property type="project" value="TreeGrafter"/>
</dbReference>
<keyword evidence="4" id="KW-0249">Electron transport</keyword>
<dbReference type="Gene3D" id="2.30.30.380">
    <property type="entry name" value="Zn-finger domain of Sec23/24"/>
    <property type="match status" value="1"/>
</dbReference>
<organism evidence="9 10">
    <name type="scientific">Aeromonas media</name>
    <dbReference type="NCBI Taxonomy" id="651"/>
    <lineage>
        <taxon>Bacteria</taxon>
        <taxon>Pseudomonadati</taxon>
        <taxon>Pseudomonadota</taxon>
        <taxon>Gammaproteobacteria</taxon>
        <taxon>Aeromonadales</taxon>
        <taxon>Aeromonadaceae</taxon>
        <taxon>Aeromonas</taxon>
    </lineage>
</organism>
<dbReference type="PROSITE" id="PS51352">
    <property type="entry name" value="THIOREDOXIN_2"/>
    <property type="match status" value="1"/>
</dbReference>
<evidence type="ECO:0000256" key="5">
    <source>
        <dbReference type="ARBA" id="ARBA00023157"/>
    </source>
</evidence>
<evidence type="ECO:0000256" key="4">
    <source>
        <dbReference type="ARBA" id="ARBA00022982"/>
    </source>
</evidence>
<dbReference type="Pfam" id="PF21352">
    <property type="entry name" value="Zn_ribbon_Thio2"/>
    <property type="match status" value="1"/>
</dbReference>
<dbReference type="RefSeq" id="WP_171276241.1">
    <property type="nucleotide sequence ID" value="NZ_CAWPJG010000001.1"/>
</dbReference>
<dbReference type="InterPro" id="IPR049299">
    <property type="entry name" value="Thio2_N"/>
</dbReference>
<keyword evidence="2" id="KW-0813">Transport</keyword>
<reference evidence="9 10" key="1">
    <citation type="submission" date="2019-03" db="EMBL/GenBank/DDBJ databases">
        <title>Novel transposon Tn6433 accelerates the dissemination of tet(E) in Aeromonas from aerobic biofilm under oxytetracycline stress.</title>
        <authorList>
            <person name="Shi Y."/>
            <person name="Tian Z."/>
            <person name="Zhang Y."/>
            <person name="Zhang H."/>
            <person name="Yang M."/>
        </authorList>
    </citation>
    <scope>NUCLEOTIDE SEQUENCE [LARGE SCALE GENOMIC DNA]</scope>
    <source>
        <strain evidence="9 10">T0.1-19</strain>
    </source>
</reference>
<evidence type="ECO:0000313" key="9">
    <source>
        <dbReference type="EMBL" id="QJT22113.1"/>
    </source>
</evidence>
<keyword evidence="5" id="KW-1015">Disulfide bond</keyword>
<evidence type="ECO:0000256" key="2">
    <source>
        <dbReference type="ARBA" id="ARBA00022448"/>
    </source>
</evidence>
<name>A0A6M4YS74_AERME</name>
<dbReference type="CDD" id="cd02947">
    <property type="entry name" value="TRX_family"/>
    <property type="match status" value="1"/>
</dbReference>
<dbReference type="Proteomes" id="UP000501427">
    <property type="component" value="Chromosome"/>
</dbReference>
<comment type="similarity">
    <text evidence="1">Belongs to the thioredoxin family.</text>
</comment>
<dbReference type="NCBIfam" id="NF008229">
    <property type="entry name" value="PRK10996.1"/>
    <property type="match status" value="1"/>
</dbReference>
<dbReference type="PANTHER" id="PTHR45663:SF40">
    <property type="entry name" value="THIOREDOXIN 2"/>
    <property type="match status" value="1"/>
</dbReference>
<evidence type="ECO:0000256" key="6">
    <source>
        <dbReference type="ARBA" id="ARBA00023284"/>
    </source>
</evidence>
<dbReference type="InterPro" id="IPR036249">
    <property type="entry name" value="Thioredoxin-like_sf"/>
</dbReference>
<evidence type="ECO:0000256" key="7">
    <source>
        <dbReference type="NCBIfam" id="TIGR01068"/>
    </source>
</evidence>
<dbReference type="PANTHER" id="PTHR45663">
    <property type="entry name" value="GEO12009P1"/>
    <property type="match status" value="1"/>
</dbReference>
<dbReference type="InterPro" id="IPR005746">
    <property type="entry name" value="Thioredoxin"/>
</dbReference>
<evidence type="ECO:0000259" key="8">
    <source>
        <dbReference type="PROSITE" id="PS51352"/>
    </source>
</evidence>
<keyword evidence="3" id="KW-0479">Metal-binding</keyword>
<dbReference type="FunFam" id="3.40.30.10:FF:000001">
    <property type="entry name" value="Thioredoxin"/>
    <property type="match status" value="1"/>
</dbReference>
<dbReference type="EMBL" id="CP038441">
    <property type="protein sequence ID" value="QJT22113.1"/>
    <property type="molecule type" value="Genomic_DNA"/>
</dbReference>
<dbReference type="NCBIfam" id="TIGR01068">
    <property type="entry name" value="thioredoxin"/>
    <property type="match status" value="1"/>
</dbReference>
<dbReference type="InterPro" id="IPR017937">
    <property type="entry name" value="Thioredoxin_CS"/>
</dbReference>
<dbReference type="PROSITE" id="PS00194">
    <property type="entry name" value="THIOREDOXIN_1"/>
    <property type="match status" value="1"/>
</dbReference>
<evidence type="ECO:0000256" key="3">
    <source>
        <dbReference type="ARBA" id="ARBA00022723"/>
    </source>
</evidence>
<gene>
    <name evidence="9" type="primary">trxC</name>
    <name evidence="9" type="ORF">E4184_12235</name>
</gene>
<dbReference type="Gene3D" id="3.40.30.10">
    <property type="entry name" value="Glutaredoxin"/>
    <property type="match status" value="1"/>
</dbReference>
<evidence type="ECO:0000256" key="1">
    <source>
        <dbReference type="ARBA" id="ARBA00008987"/>
    </source>
</evidence>
<dbReference type="PRINTS" id="PR00421">
    <property type="entry name" value="THIOREDOXIN"/>
</dbReference>
<dbReference type="GO" id="GO:0015035">
    <property type="term" value="F:protein-disulfide reductase activity"/>
    <property type="evidence" value="ECO:0007669"/>
    <property type="project" value="UniProtKB-UniRule"/>
</dbReference>
<dbReference type="Pfam" id="PF00085">
    <property type="entry name" value="Thioredoxin"/>
    <property type="match status" value="1"/>
</dbReference>
<dbReference type="InterPro" id="IPR013766">
    <property type="entry name" value="Thioredoxin_domain"/>
</dbReference>
<dbReference type="GO" id="GO:0046872">
    <property type="term" value="F:metal ion binding"/>
    <property type="evidence" value="ECO:0007669"/>
    <property type="project" value="UniProtKB-KW"/>
</dbReference>
<proteinExistence type="inferred from homology"/>
<feature type="domain" description="Thioredoxin" evidence="8">
    <location>
        <begin position="13"/>
        <end position="143"/>
    </location>
</feature>